<dbReference type="RefSeq" id="WP_183339040.1">
    <property type="nucleotide sequence ID" value="NZ_JACHNU010000001.1"/>
</dbReference>
<proteinExistence type="predicted"/>
<evidence type="ECO:0000313" key="7">
    <source>
        <dbReference type="Proteomes" id="UP000585272"/>
    </source>
</evidence>
<reference evidence="6 7" key="1">
    <citation type="submission" date="2020-08" db="EMBL/GenBank/DDBJ databases">
        <title>Genomic Encyclopedia of Archaeal and Bacterial Type Strains, Phase II (KMG-II): from individual species to whole genera.</title>
        <authorList>
            <person name="Goeker M."/>
        </authorList>
    </citation>
    <scope>NUCLEOTIDE SEQUENCE [LARGE SCALE GENOMIC DNA]</scope>
    <source>
        <strain evidence="6 7">DSM 23288</strain>
    </source>
</reference>
<keyword evidence="3" id="KW-0804">Transcription</keyword>
<evidence type="ECO:0000256" key="2">
    <source>
        <dbReference type="ARBA" id="ARBA00023125"/>
    </source>
</evidence>
<evidence type="ECO:0000313" key="6">
    <source>
        <dbReference type="EMBL" id="MBB4661134.1"/>
    </source>
</evidence>
<dbReference type="InterPro" id="IPR036271">
    <property type="entry name" value="Tet_transcr_reg_TetR-rel_C_sf"/>
</dbReference>
<dbReference type="PANTHER" id="PTHR30055">
    <property type="entry name" value="HTH-TYPE TRANSCRIPTIONAL REGULATOR RUTR"/>
    <property type="match status" value="1"/>
</dbReference>
<protein>
    <submittedName>
        <fullName evidence="6">AcrR family transcriptional regulator</fullName>
    </submittedName>
</protein>
<accession>A0A840IAI9</accession>
<organism evidence="6 7">
    <name type="scientific">Conexibacter arvalis</name>
    <dbReference type="NCBI Taxonomy" id="912552"/>
    <lineage>
        <taxon>Bacteria</taxon>
        <taxon>Bacillati</taxon>
        <taxon>Actinomycetota</taxon>
        <taxon>Thermoleophilia</taxon>
        <taxon>Solirubrobacterales</taxon>
        <taxon>Conexibacteraceae</taxon>
        <taxon>Conexibacter</taxon>
    </lineage>
</organism>
<dbReference type="Gene3D" id="1.10.357.10">
    <property type="entry name" value="Tetracycline Repressor, domain 2"/>
    <property type="match status" value="1"/>
</dbReference>
<evidence type="ECO:0000259" key="5">
    <source>
        <dbReference type="PROSITE" id="PS50977"/>
    </source>
</evidence>
<dbReference type="EMBL" id="JACHNU010000001">
    <property type="protein sequence ID" value="MBB4661134.1"/>
    <property type="molecule type" value="Genomic_DNA"/>
</dbReference>
<keyword evidence="7" id="KW-1185">Reference proteome</keyword>
<dbReference type="InterPro" id="IPR050109">
    <property type="entry name" value="HTH-type_TetR-like_transc_reg"/>
</dbReference>
<dbReference type="InterPro" id="IPR009057">
    <property type="entry name" value="Homeodomain-like_sf"/>
</dbReference>
<dbReference type="PANTHER" id="PTHR30055:SF234">
    <property type="entry name" value="HTH-TYPE TRANSCRIPTIONAL REGULATOR BETI"/>
    <property type="match status" value="1"/>
</dbReference>
<dbReference type="Proteomes" id="UP000585272">
    <property type="component" value="Unassembled WGS sequence"/>
</dbReference>
<feature type="DNA-binding region" description="H-T-H motif" evidence="4">
    <location>
        <begin position="38"/>
        <end position="57"/>
    </location>
</feature>
<keyword evidence="1" id="KW-0805">Transcription regulation</keyword>
<dbReference type="SUPFAM" id="SSF48498">
    <property type="entry name" value="Tetracyclin repressor-like, C-terminal domain"/>
    <property type="match status" value="1"/>
</dbReference>
<comment type="caution">
    <text evidence="6">The sequence shown here is derived from an EMBL/GenBank/DDBJ whole genome shotgun (WGS) entry which is preliminary data.</text>
</comment>
<name>A0A840IAI9_9ACTN</name>
<dbReference type="GO" id="GO:0003700">
    <property type="term" value="F:DNA-binding transcription factor activity"/>
    <property type="evidence" value="ECO:0007669"/>
    <property type="project" value="TreeGrafter"/>
</dbReference>
<evidence type="ECO:0000256" key="3">
    <source>
        <dbReference type="ARBA" id="ARBA00023163"/>
    </source>
</evidence>
<dbReference type="AlphaFoldDB" id="A0A840IAI9"/>
<dbReference type="GO" id="GO:0000976">
    <property type="term" value="F:transcription cis-regulatory region binding"/>
    <property type="evidence" value="ECO:0007669"/>
    <property type="project" value="TreeGrafter"/>
</dbReference>
<dbReference type="InterPro" id="IPR001647">
    <property type="entry name" value="HTH_TetR"/>
</dbReference>
<evidence type="ECO:0000256" key="1">
    <source>
        <dbReference type="ARBA" id="ARBA00023015"/>
    </source>
</evidence>
<sequence length="201" mass="21067">MPDAQTPSRPRRRADAERSVAAILEAAVELLGRRPDASMSEIASAAGLTRQTVYAHYASREALLTAVAERARGQALAAIDAAAPAEGPPAEALERLIAAWWETVARHARVLGTLAGAYPSDAAVRELHAPIVERLERLARRGQRAGDFDRDLPAGWMAAAFLGLMHASAEQVAVGGVDAADAGRALARAVPRAWGAGVAGR</sequence>
<dbReference type="SUPFAM" id="SSF46689">
    <property type="entry name" value="Homeodomain-like"/>
    <property type="match status" value="1"/>
</dbReference>
<evidence type="ECO:0000256" key="4">
    <source>
        <dbReference type="PROSITE-ProRule" id="PRU00335"/>
    </source>
</evidence>
<gene>
    <name evidence="6" type="ORF">BDZ31_000707</name>
</gene>
<keyword evidence="2 4" id="KW-0238">DNA-binding</keyword>
<dbReference type="PROSITE" id="PS50977">
    <property type="entry name" value="HTH_TETR_2"/>
    <property type="match status" value="1"/>
</dbReference>
<dbReference type="Pfam" id="PF00440">
    <property type="entry name" value="TetR_N"/>
    <property type="match status" value="1"/>
</dbReference>
<feature type="domain" description="HTH tetR-type" evidence="5">
    <location>
        <begin position="17"/>
        <end position="75"/>
    </location>
</feature>